<dbReference type="Gene3D" id="3.20.20.370">
    <property type="entry name" value="Glycoside hydrolase/deacetylase"/>
    <property type="match status" value="1"/>
</dbReference>
<dbReference type="KEGG" id="chu:CHU_2783"/>
<sequence>MLTHAMKVYLSFDYELYFGAKSGSADACIIEPAKLLLEIAARHAVHLNFFIDSGYLLALEKYSKRYPSVAYEKQQVFKQIRELAAAGHDCQLHIHPHWEDSYYDGNGWKMNTNRYRLDHFPDAQIEQIVQSYYDITKDIAGKAPIAYRAGGWCMPPWNKVSAVFKKLGIWIDSTVYEKGYLQEGQIAFDFRKAPASDQWMFETDPVTEAPFGYFLELPISSISCSPLFFWNLYVRGRLNRSLHAGMGDGLPMAQPGTKKKLLTRYTQQALSCDGYYASLLTEEFYKRKAKGEDTMVVIGHPKAQSKFSVQALDTFISTVKDSAAFARYSDLQKD</sequence>
<proteinExistence type="predicted"/>
<protein>
    <recommendedName>
        <fullName evidence="3">NodB homology domain-containing protein</fullName>
    </recommendedName>
</protein>
<evidence type="ECO:0000313" key="1">
    <source>
        <dbReference type="EMBL" id="ABG60032.1"/>
    </source>
</evidence>
<dbReference type="EMBL" id="CP000383">
    <property type="protein sequence ID" value="ABG60032.1"/>
    <property type="molecule type" value="Genomic_DNA"/>
</dbReference>
<dbReference type="Proteomes" id="UP000001822">
    <property type="component" value="Chromosome"/>
</dbReference>
<dbReference type="GO" id="GO:0005975">
    <property type="term" value="P:carbohydrate metabolic process"/>
    <property type="evidence" value="ECO:0007669"/>
    <property type="project" value="InterPro"/>
</dbReference>
<accession>A0A6N4SUW5</accession>
<gene>
    <name evidence="1" type="ordered locus">CHU_2783</name>
</gene>
<name>A0A6N4SUW5_CYTH3</name>
<dbReference type="SUPFAM" id="SSF88713">
    <property type="entry name" value="Glycoside hydrolase/deacetylase"/>
    <property type="match status" value="1"/>
</dbReference>
<dbReference type="InterPro" id="IPR011330">
    <property type="entry name" value="Glyco_hydro/deAcase_b/a-brl"/>
</dbReference>
<keyword evidence="2" id="KW-1185">Reference proteome</keyword>
<organism evidence="1 2">
    <name type="scientific">Cytophaga hutchinsonii (strain ATCC 33406 / DSM 1761 / CIP 103989 / NBRC 15051 / NCIMB 9469 / D465)</name>
    <dbReference type="NCBI Taxonomy" id="269798"/>
    <lineage>
        <taxon>Bacteria</taxon>
        <taxon>Pseudomonadati</taxon>
        <taxon>Bacteroidota</taxon>
        <taxon>Cytophagia</taxon>
        <taxon>Cytophagales</taxon>
        <taxon>Cytophagaceae</taxon>
        <taxon>Cytophaga</taxon>
    </lineage>
</organism>
<dbReference type="AlphaFoldDB" id="A0A6N4SUW5"/>
<evidence type="ECO:0008006" key="3">
    <source>
        <dbReference type="Google" id="ProtNLM"/>
    </source>
</evidence>
<evidence type="ECO:0000313" key="2">
    <source>
        <dbReference type="Proteomes" id="UP000001822"/>
    </source>
</evidence>
<dbReference type="CDD" id="cd10932">
    <property type="entry name" value="CE4_u8"/>
    <property type="match status" value="1"/>
</dbReference>
<reference evidence="1 2" key="1">
    <citation type="journal article" date="2007" name="Appl. Environ. Microbiol.">
        <title>Genome sequence of the cellulolytic gliding bacterium Cytophaga hutchinsonii.</title>
        <authorList>
            <person name="Xie G."/>
            <person name="Bruce D.C."/>
            <person name="Challacombe J.F."/>
            <person name="Chertkov O."/>
            <person name="Detter J.C."/>
            <person name="Gilna P."/>
            <person name="Han C.S."/>
            <person name="Lucas S."/>
            <person name="Misra M."/>
            <person name="Myers G.L."/>
            <person name="Richardson P."/>
            <person name="Tapia R."/>
            <person name="Thayer N."/>
            <person name="Thompson L.S."/>
            <person name="Brettin T.S."/>
            <person name="Henrissat B."/>
            <person name="Wilson D.B."/>
            <person name="McBride M.J."/>
        </authorList>
    </citation>
    <scope>NUCLEOTIDE SEQUENCE [LARGE SCALE GENOMIC DNA]</scope>
    <source>
        <strain evidence="2">ATCC 33406 / DSM 1761 / CIP 103989 / NBRC 15051 / NCIMB 9469 / D465</strain>
    </source>
</reference>